<dbReference type="InterPro" id="IPR024371">
    <property type="entry name" value="AcetylCoA_trans_1-like"/>
</dbReference>
<reference evidence="6 7" key="1">
    <citation type="submission" date="2016-03" db="EMBL/GenBank/DDBJ databases">
        <title>How can Kluyveromyces marxianus grow so fast - potential evolutionary course in Saccharomyces Complex revealed by comparative genomics.</title>
        <authorList>
            <person name="Mo W."/>
            <person name="Lu W."/>
            <person name="Yang X."/>
            <person name="Qi J."/>
            <person name="Lv H."/>
        </authorList>
    </citation>
    <scope>NUCLEOTIDE SEQUENCE [LARGE SCALE GENOMIC DNA]</scope>
    <source>
        <strain evidence="6 7">FIM1</strain>
    </source>
</reference>
<gene>
    <name evidence="6" type="ORF">FIM1_1136</name>
</gene>
<feature type="transmembrane region" description="Helical" evidence="5">
    <location>
        <begin position="82"/>
        <end position="102"/>
    </location>
</feature>
<keyword evidence="2 5" id="KW-0812">Transmembrane</keyword>
<dbReference type="InterPro" id="IPR004752">
    <property type="entry name" value="AmpG_permease/AT-1"/>
</dbReference>
<feature type="transmembrane region" description="Helical" evidence="5">
    <location>
        <begin position="156"/>
        <end position="175"/>
    </location>
</feature>
<evidence type="ECO:0000256" key="4">
    <source>
        <dbReference type="ARBA" id="ARBA00023136"/>
    </source>
</evidence>
<keyword evidence="7" id="KW-1185">Reference proteome</keyword>
<dbReference type="Proteomes" id="UP000422736">
    <property type="component" value="Chromosome 2"/>
</dbReference>
<evidence type="ECO:0000256" key="3">
    <source>
        <dbReference type="ARBA" id="ARBA00022989"/>
    </source>
</evidence>
<keyword evidence="3 5" id="KW-1133">Transmembrane helix</keyword>
<evidence type="ECO:0000313" key="7">
    <source>
        <dbReference type="Proteomes" id="UP000422736"/>
    </source>
</evidence>
<proteinExistence type="predicted"/>
<feature type="transmembrane region" description="Helical" evidence="5">
    <location>
        <begin position="478"/>
        <end position="497"/>
    </location>
</feature>
<feature type="transmembrane region" description="Helical" evidence="5">
    <location>
        <begin position="381"/>
        <end position="400"/>
    </location>
</feature>
<feature type="transmembrane region" description="Helical" evidence="5">
    <location>
        <begin position="302"/>
        <end position="321"/>
    </location>
</feature>
<comment type="subcellular location">
    <subcellularLocation>
        <location evidence="1">Membrane</location>
        <topology evidence="1">Multi-pass membrane protein</topology>
    </subcellularLocation>
</comment>
<feature type="transmembrane region" description="Helical" evidence="5">
    <location>
        <begin position="12"/>
        <end position="36"/>
    </location>
</feature>
<dbReference type="Pfam" id="PF13000">
    <property type="entry name" value="Acatn"/>
    <property type="match status" value="1"/>
</dbReference>
<dbReference type="PANTHER" id="PTHR12778">
    <property type="entry name" value="SOLUTE CARRIER FAMILY 33 ACETYL-COA TRANSPORTER -RELATED"/>
    <property type="match status" value="1"/>
</dbReference>
<dbReference type="InterPro" id="IPR036259">
    <property type="entry name" value="MFS_trans_sf"/>
</dbReference>
<dbReference type="PANTHER" id="PTHR12778:SF9">
    <property type="entry name" value="ACETYL-COENZYME A TRANSPORTER 1"/>
    <property type="match status" value="1"/>
</dbReference>
<protein>
    <submittedName>
        <fullName evidence="6">Membrane protein YBR220C</fullName>
    </submittedName>
</protein>
<evidence type="ECO:0000256" key="1">
    <source>
        <dbReference type="ARBA" id="ARBA00004141"/>
    </source>
</evidence>
<sequence length="517" mass="58533">MALPPHDRRQFYLLVILYLLQGIPVGLTFGTIPFILKSSQRQTSYVTIGLFSMATYPYSFKILWSPIVDSLYSSKIGRRRSWIIPVQFVTGLTLIALGYCISKDMILPKDVSKVDMTALTSVFLFLVILCSTQDIAVDGWALNILSKESLSYASTAQTIGLNIGYFMSFTIFLSLSSNEFMQKYFHRDALFELSSYLVFTGLLYIVITVYVILFTRENVPMEELAYRKKDDDEEKVEYQKDEQGTAESHDLLNVYRLFIRVLKLPSVQTLSIVHLISKFAFQCNDAATNLKLLEKGLKREDLAITVLINFPFELLFGFYVAKLSRTGNTFNNKIIRAIAGDSGVLTAWMIGYLGRLFSAILGSIVVYLFPEDEKAMSKSFFLLILFQHLLGSFMNTFQFVSMSAFHTQIADPVIGGTYMTLLNTLSNLGGTWPRLIIMTMIDKLSTTECSGITLKQGTHLTPKQCIDMGARLVNTRDGYYTTNLFCIVSGIFLYTLYLRPVAAKLCKVPLENWRVSR</sequence>
<dbReference type="EMBL" id="CP015055">
    <property type="protein sequence ID" value="QGN14475.1"/>
    <property type="molecule type" value="Genomic_DNA"/>
</dbReference>
<feature type="transmembrane region" description="Helical" evidence="5">
    <location>
        <begin position="43"/>
        <end position="62"/>
    </location>
</feature>
<organism evidence="6 7">
    <name type="scientific">Kluyveromyces marxianus</name>
    <name type="common">Yeast</name>
    <name type="synonym">Candida kefyr</name>
    <dbReference type="NCBI Taxonomy" id="4911"/>
    <lineage>
        <taxon>Eukaryota</taxon>
        <taxon>Fungi</taxon>
        <taxon>Dikarya</taxon>
        <taxon>Ascomycota</taxon>
        <taxon>Saccharomycotina</taxon>
        <taxon>Saccharomycetes</taxon>
        <taxon>Saccharomycetales</taxon>
        <taxon>Saccharomycetaceae</taxon>
        <taxon>Kluyveromyces</taxon>
    </lineage>
</organism>
<feature type="transmembrane region" description="Helical" evidence="5">
    <location>
        <begin position="196"/>
        <end position="214"/>
    </location>
</feature>
<evidence type="ECO:0000256" key="5">
    <source>
        <dbReference type="SAM" id="Phobius"/>
    </source>
</evidence>
<feature type="transmembrane region" description="Helical" evidence="5">
    <location>
        <begin position="114"/>
        <end position="136"/>
    </location>
</feature>
<accession>A0ABX6EQA2</accession>
<keyword evidence="4 5" id="KW-0472">Membrane</keyword>
<feature type="transmembrane region" description="Helical" evidence="5">
    <location>
        <begin position="349"/>
        <end position="369"/>
    </location>
</feature>
<dbReference type="SUPFAM" id="SSF103473">
    <property type="entry name" value="MFS general substrate transporter"/>
    <property type="match status" value="1"/>
</dbReference>
<evidence type="ECO:0000313" key="6">
    <source>
        <dbReference type="EMBL" id="QGN14475.1"/>
    </source>
</evidence>
<name>A0ABX6EQA2_KLUMA</name>
<evidence type="ECO:0000256" key="2">
    <source>
        <dbReference type="ARBA" id="ARBA00022692"/>
    </source>
</evidence>